<protein>
    <submittedName>
        <fullName evidence="2">Uncharacterized protein</fullName>
    </submittedName>
</protein>
<keyword evidence="3" id="KW-1185">Reference proteome</keyword>
<accession>A0A918I773</accession>
<dbReference type="EMBL" id="BMTD01000001">
    <property type="protein sequence ID" value="GGU74853.1"/>
    <property type="molecule type" value="Genomic_DNA"/>
</dbReference>
<evidence type="ECO:0000313" key="2">
    <source>
        <dbReference type="EMBL" id="GGU74853.1"/>
    </source>
</evidence>
<reference evidence="2" key="2">
    <citation type="submission" date="2020-09" db="EMBL/GenBank/DDBJ databases">
        <authorList>
            <person name="Sun Q."/>
            <person name="Ohkuma M."/>
        </authorList>
    </citation>
    <scope>NUCLEOTIDE SEQUENCE</scope>
    <source>
        <strain evidence="2">JCM 4369</strain>
    </source>
</reference>
<comment type="caution">
    <text evidence="2">The sequence shown here is derived from an EMBL/GenBank/DDBJ whole genome shotgun (WGS) entry which is preliminary data.</text>
</comment>
<gene>
    <name evidence="2" type="ORF">GCM10010260_03450</name>
</gene>
<name>A0A918I773_9ACTN</name>
<organism evidence="2 3">
    <name type="scientific">Streptomyces filipinensis</name>
    <dbReference type="NCBI Taxonomy" id="66887"/>
    <lineage>
        <taxon>Bacteria</taxon>
        <taxon>Bacillati</taxon>
        <taxon>Actinomycetota</taxon>
        <taxon>Actinomycetes</taxon>
        <taxon>Kitasatosporales</taxon>
        <taxon>Streptomycetaceae</taxon>
        <taxon>Streptomyces</taxon>
    </lineage>
</organism>
<sequence>MRTGCPIVLHGAPGVGLAWHQCDEENPVLPGDDPTEAYYGTDTKVTLGDPLPLPAPYPTLDTTPFLDD</sequence>
<evidence type="ECO:0000313" key="3">
    <source>
        <dbReference type="Proteomes" id="UP000618795"/>
    </source>
</evidence>
<dbReference type="Proteomes" id="UP000618795">
    <property type="component" value="Unassembled WGS sequence"/>
</dbReference>
<dbReference type="AlphaFoldDB" id="A0A918I773"/>
<reference evidence="2" key="1">
    <citation type="journal article" date="2014" name="Int. J. Syst. Evol. Microbiol.">
        <title>Complete genome sequence of Corynebacterium casei LMG S-19264T (=DSM 44701T), isolated from a smear-ripened cheese.</title>
        <authorList>
            <consortium name="US DOE Joint Genome Institute (JGI-PGF)"/>
            <person name="Walter F."/>
            <person name="Albersmeier A."/>
            <person name="Kalinowski J."/>
            <person name="Ruckert C."/>
        </authorList>
    </citation>
    <scope>NUCLEOTIDE SEQUENCE</scope>
    <source>
        <strain evidence="2">JCM 4369</strain>
    </source>
</reference>
<evidence type="ECO:0000256" key="1">
    <source>
        <dbReference type="SAM" id="MobiDB-lite"/>
    </source>
</evidence>
<feature type="region of interest" description="Disordered" evidence="1">
    <location>
        <begin position="26"/>
        <end position="68"/>
    </location>
</feature>
<proteinExistence type="predicted"/>